<keyword evidence="7" id="KW-1185">Reference proteome</keyword>
<dbReference type="PANTHER" id="PTHR44943:SF8">
    <property type="entry name" value="TPR REPEAT-CONTAINING PROTEIN MJ0263"/>
    <property type="match status" value="1"/>
</dbReference>
<comment type="caution">
    <text evidence="6">The sequence shown here is derived from an EMBL/GenBank/DDBJ whole genome shotgun (WGS) entry which is preliminary data.</text>
</comment>
<sequence>MSLLMDALRKAEQEKKAAAKRLREQQETQEHQQTGSADSSLQLEDIGAEDKTDTPEADTTDSNDSPQYSTWQAPRTELELTALERAQPLSAATTTETESHPDTTPVAGDETLIELNRDDVSAELDLDVTGQESAPVSAFAHSDAELSLEPDDNTQADEPGNEAFINTNEHLRTDSGIEGTDRKEDNEENEEVTYTDTLREERGPAKKRAGSDSLSYEQLDSPAAARQVFAARRTASSATLTIIVLVLLIVIGLTASGIFYYYSVTPMVRDIASPRVAGEMESRQRPAMELITPTEAPSQVAALPESGSATATTESVPERSATDSEDEETVTEQAALDNTPEQNVTATEPPAAESTQADDSRLASAAETAEAPIEELELSPALLKISRSEGSTDVSQTVNEAYAAYRRGDLEQAQTLYRRVLRDNPEERNALLGLGAIAVQQGRFDAAYRYYADILRQNPADRAAGTALISMQQQSDPASSEARIKRMLADEPNAGYLHQALGNVYAQNQRWPQAQQAYFDAYSNDSDNADYAYNLAVSLDHLGQADTALEYYVRALELATDQPISFTRQSAQARINQIRQAGDIK</sequence>
<accession>A0AAE3HND4</accession>
<dbReference type="Pfam" id="PF13432">
    <property type="entry name" value="TPR_16"/>
    <property type="match status" value="2"/>
</dbReference>
<feature type="repeat" description="TPR" evidence="3">
    <location>
        <begin position="529"/>
        <end position="562"/>
    </location>
</feature>
<keyword evidence="1" id="KW-0677">Repeat</keyword>
<evidence type="ECO:0000256" key="2">
    <source>
        <dbReference type="ARBA" id="ARBA00022803"/>
    </source>
</evidence>
<feature type="transmembrane region" description="Helical" evidence="5">
    <location>
        <begin position="240"/>
        <end position="262"/>
    </location>
</feature>
<evidence type="ECO:0000313" key="6">
    <source>
        <dbReference type="EMBL" id="MCS3904417.1"/>
    </source>
</evidence>
<dbReference type="EMBL" id="JANUCT010000022">
    <property type="protein sequence ID" value="MCS3904417.1"/>
    <property type="molecule type" value="Genomic_DNA"/>
</dbReference>
<name>A0AAE3HND4_9GAMM</name>
<dbReference type="PANTHER" id="PTHR44943">
    <property type="entry name" value="CELLULOSE SYNTHASE OPERON PROTEIN C"/>
    <property type="match status" value="1"/>
</dbReference>
<dbReference type="SMART" id="SM00028">
    <property type="entry name" value="TPR"/>
    <property type="match status" value="4"/>
</dbReference>
<dbReference type="RefSeq" id="WP_259057326.1">
    <property type="nucleotide sequence ID" value="NZ_JANUCT010000022.1"/>
</dbReference>
<feature type="region of interest" description="Disordered" evidence="4">
    <location>
        <begin position="149"/>
        <end position="218"/>
    </location>
</feature>
<protein>
    <submittedName>
        <fullName evidence="6">Tetratricopeptide (TPR) repeat protein</fullName>
    </submittedName>
</protein>
<gene>
    <name evidence="6" type="ORF">J2T55_002453</name>
</gene>
<keyword evidence="5" id="KW-1133">Transmembrane helix</keyword>
<feature type="region of interest" description="Disordered" evidence="4">
    <location>
        <begin position="290"/>
        <end position="374"/>
    </location>
</feature>
<evidence type="ECO:0000313" key="7">
    <source>
        <dbReference type="Proteomes" id="UP001204445"/>
    </source>
</evidence>
<dbReference type="Proteomes" id="UP001204445">
    <property type="component" value="Unassembled WGS sequence"/>
</dbReference>
<feature type="compositionally biased region" description="Basic and acidic residues" evidence="4">
    <location>
        <begin position="169"/>
        <end position="185"/>
    </location>
</feature>
<dbReference type="Gene3D" id="1.25.40.10">
    <property type="entry name" value="Tetratricopeptide repeat domain"/>
    <property type="match status" value="2"/>
</dbReference>
<keyword evidence="5" id="KW-0472">Membrane</keyword>
<organism evidence="6 7">
    <name type="scientific">Methylohalomonas lacus</name>
    <dbReference type="NCBI Taxonomy" id="398773"/>
    <lineage>
        <taxon>Bacteria</taxon>
        <taxon>Pseudomonadati</taxon>
        <taxon>Pseudomonadota</taxon>
        <taxon>Gammaproteobacteria</taxon>
        <taxon>Methylohalomonadales</taxon>
        <taxon>Methylohalomonadaceae</taxon>
        <taxon>Methylohalomonas</taxon>
    </lineage>
</organism>
<proteinExistence type="predicted"/>
<evidence type="ECO:0000256" key="5">
    <source>
        <dbReference type="SAM" id="Phobius"/>
    </source>
</evidence>
<reference evidence="6" key="1">
    <citation type="submission" date="2022-08" db="EMBL/GenBank/DDBJ databases">
        <title>Genomic Encyclopedia of Type Strains, Phase III (KMG-III): the genomes of soil and plant-associated and newly described type strains.</title>
        <authorList>
            <person name="Whitman W."/>
        </authorList>
    </citation>
    <scope>NUCLEOTIDE SEQUENCE</scope>
    <source>
        <strain evidence="6">HMT 1</strain>
    </source>
</reference>
<evidence type="ECO:0000256" key="1">
    <source>
        <dbReference type="ARBA" id="ARBA00022737"/>
    </source>
</evidence>
<feature type="region of interest" description="Disordered" evidence="4">
    <location>
        <begin position="1"/>
        <end position="110"/>
    </location>
</feature>
<dbReference type="AlphaFoldDB" id="A0AAE3HND4"/>
<feature type="compositionally biased region" description="Polar residues" evidence="4">
    <location>
        <begin position="62"/>
        <end position="73"/>
    </location>
</feature>
<dbReference type="InterPro" id="IPR019734">
    <property type="entry name" value="TPR_rpt"/>
</dbReference>
<dbReference type="InterPro" id="IPR051685">
    <property type="entry name" value="Ycf3/AcsC/BcsC/TPR_MFPF"/>
</dbReference>
<dbReference type="PROSITE" id="PS50005">
    <property type="entry name" value="TPR"/>
    <property type="match status" value="2"/>
</dbReference>
<feature type="repeat" description="TPR" evidence="3">
    <location>
        <begin position="428"/>
        <end position="461"/>
    </location>
</feature>
<evidence type="ECO:0000256" key="3">
    <source>
        <dbReference type="PROSITE-ProRule" id="PRU00339"/>
    </source>
</evidence>
<feature type="compositionally biased region" description="Basic and acidic residues" evidence="4">
    <location>
        <begin position="7"/>
        <end position="30"/>
    </location>
</feature>
<evidence type="ECO:0000256" key="4">
    <source>
        <dbReference type="SAM" id="MobiDB-lite"/>
    </source>
</evidence>
<keyword evidence="5" id="KW-0812">Transmembrane</keyword>
<dbReference type="InterPro" id="IPR011990">
    <property type="entry name" value="TPR-like_helical_dom_sf"/>
</dbReference>
<keyword evidence="2 3" id="KW-0802">TPR repeat</keyword>
<dbReference type="SUPFAM" id="SSF48452">
    <property type="entry name" value="TPR-like"/>
    <property type="match status" value="1"/>
</dbReference>